<reference evidence="3" key="1">
    <citation type="submission" date="2016-04" db="EMBL/GenBank/DDBJ databases">
        <title>Cephalotus genome sequencing.</title>
        <authorList>
            <person name="Fukushima K."/>
            <person name="Hasebe M."/>
            <person name="Fang X."/>
        </authorList>
    </citation>
    <scope>NUCLEOTIDE SEQUENCE [LARGE SCALE GENOMIC DNA]</scope>
    <source>
        <strain evidence="3">cv. St1</strain>
    </source>
</reference>
<dbReference type="InParanoid" id="A0A1Q3CLA1"/>
<dbReference type="Pfam" id="PF04749">
    <property type="entry name" value="PLAC8"/>
    <property type="match status" value="1"/>
</dbReference>
<dbReference type="OrthoDB" id="6407410at2759"/>
<organism evidence="2 3">
    <name type="scientific">Cephalotus follicularis</name>
    <name type="common">Albany pitcher plant</name>
    <dbReference type="NCBI Taxonomy" id="3775"/>
    <lineage>
        <taxon>Eukaryota</taxon>
        <taxon>Viridiplantae</taxon>
        <taxon>Streptophyta</taxon>
        <taxon>Embryophyta</taxon>
        <taxon>Tracheophyta</taxon>
        <taxon>Spermatophyta</taxon>
        <taxon>Magnoliopsida</taxon>
        <taxon>eudicotyledons</taxon>
        <taxon>Gunneridae</taxon>
        <taxon>Pentapetalae</taxon>
        <taxon>rosids</taxon>
        <taxon>fabids</taxon>
        <taxon>Oxalidales</taxon>
        <taxon>Cephalotaceae</taxon>
        <taxon>Cephalotus</taxon>
    </lineage>
</organism>
<evidence type="ECO:0000313" key="2">
    <source>
        <dbReference type="EMBL" id="GAV80848.1"/>
    </source>
</evidence>
<proteinExistence type="predicted"/>
<feature type="transmembrane region" description="Helical" evidence="1">
    <location>
        <begin position="107"/>
        <end position="128"/>
    </location>
</feature>
<keyword evidence="1" id="KW-0812">Transmembrane</keyword>
<feature type="transmembrane region" description="Helical" evidence="1">
    <location>
        <begin position="240"/>
        <end position="260"/>
    </location>
</feature>
<dbReference type="NCBIfam" id="TIGR01571">
    <property type="entry name" value="A_thal_Cys_rich"/>
    <property type="match status" value="1"/>
</dbReference>
<keyword evidence="1" id="KW-0472">Membrane</keyword>
<feature type="transmembrane region" description="Helical" evidence="1">
    <location>
        <begin position="79"/>
        <end position="101"/>
    </location>
</feature>
<sequence length="274" mass="31456">MTGALDAALPKKSQRNAWTEVNNQILNALFTLLCLYQHPKRIHHLILLYRWNPDDISTLRKIYCKNGTYKPRERAHMMVVILLLHLAIFAQYALCGLMWGYKRSERPAVGQAVCIAVGIAAPIIAKLYSIFSPLGREYESEVEVDVEAQDQIPINGSSESTHHPRMLLEKRFSFASTNGRRIVKYAPVWSRVHLGLFDIWDIAIIDLSLFCSICLFGWNMERLGVGNIYVYIVTFIDNETVRVALGFTGIVLCVFDLLYGSFWRIQMRKRFNLP</sequence>
<evidence type="ECO:0000313" key="3">
    <source>
        <dbReference type="Proteomes" id="UP000187406"/>
    </source>
</evidence>
<dbReference type="PANTHER" id="PTHR31045:SF21">
    <property type="entry name" value="PLAC8 FAMILY PROTEIN"/>
    <property type="match status" value="1"/>
</dbReference>
<dbReference type="PANTHER" id="PTHR31045">
    <property type="entry name" value="PLAC8 FAMILY PROTEIN-RELATED"/>
    <property type="match status" value="1"/>
</dbReference>
<dbReference type="Pfam" id="PF11204">
    <property type="entry name" value="DUF2985"/>
    <property type="match status" value="1"/>
</dbReference>
<accession>A0A1Q3CLA1</accession>
<dbReference type="GO" id="GO:0009975">
    <property type="term" value="F:cyclase activity"/>
    <property type="evidence" value="ECO:0007669"/>
    <property type="project" value="TreeGrafter"/>
</dbReference>
<comment type="caution">
    <text evidence="2">The sequence shown here is derived from an EMBL/GenBank/DDBJ whole genome shotgun (WGS) entry which is preliminary data.</text>
</comment>
<evidence type="ECO:0000256" key="1">
    <source>
        <dbReference type="SAM" id="Phobius"/>
    </source>
</evidence>
<dbReference type="EMBL" id="BDDD01002271">
    <property type="protein sequence ID" value="GAV80848.1"/>
    <property type="molecule type" value="Genomic_DNA"/>
</dbReference>
<dbReference type="AlphaFoldDB" id="A0A1Q3CLA1"/>
<name>A0A1Q3CLA1_CEPFO</name>
<feature type="non-terminal residue" evidence="2">
    <location>
        <position position="274"/>
    </location>
</feature>
<gene>
    <name evidence="2" type="ORF">CFOL_v3_24308</name>
</gene>
<dbReference type="InterPro" id="IPR021369">
    <property type="entry name" value="DUF2985"/>
</dbReference>
<keyword evidence="3" id="KW-1185">Reference proteome</keyword>
<keyword evidence="1" id="KW-1133">Transmembrane helix</keyword>
<protein>
    <submittedName>
        <fullName evidence="2">PLAC8 domain-containing protein/DUF2985 domain-containing protein</fullName>
    </submittedName>
</protein>
<dbReference type="Proteomes" id="UP000187406">
    <property type="component" value="Unassembled WGS sequence"/>
</dbReference>
<dbReference type="STRING" id="3775.A0A1Q3CLA1"/>
<dbReference type="GO" id="GO:0051762">
    <property type="term" value="P:sesquiterpene biosynthetic process"/>
    <property type="evidence" value="ECO:0007669"/>
    <property type="project" value="TreeGrafter"/>
</dbReference>
<dbReference type="InterPro" id="IPR006461">
    <property type="entry name" value="PLAC_motif_containing"/>
</dbReference>